<evidence type="ECO:0000313" key="3">
    <source>
        <dbReference type="Proteomes" id="UP001597158"/>
    </source>
</evidence>
<dbReference type="InterPro" id="IPR013216">
    <property type="entry name" value="Methyltransf_11"/>
</dbReference>
<feature type="domain" description="Methyltransferase type 11" evidence="1">
    <location>
        <begin position="38"/>
        <end position="125"/>
    </location>
</feature>
<dbReference type="Pfam" id="PF08241">
    <property type="entry name" value="Methyltransf_11"/>
    <property type="match status" value="1"/>
</dbReference>
<dbReference type="CDD" id="cd02440">
    <property type="entry name" value="AdoMet_MTases"/>
    <property type="match status" value="1"/>
</dbReference>
<name>A0ABW3WIF0_9RHOO</name>
<proteinExistence type="predicted"/>
<dbReference type="InterPro" id="IPR029063">
    <property type="entry name" value="SAM-dependent_MTases_sf"/>
</dbReference>
<sequence length="263" mass="28555">MDKQKWNPAQYAEEAHFVSELGAQVVDLLAPCAGERILDLGCGDGTLAKALHDAGCRVVGVDASPEMVAAAISTGVDARVVDGHELRFDAEFDAVFSNAALHWMTRPGLVLDGVYRALRPGGRFVGEFGGHGNVATILRALEEALAARGIDATPLNPWFFPRADEYHALLTRYGFEPVKVQVFSRPTPLPGDVTGWLETFAQRFINSLPKEARKAFVVEVVERCRPALCDGDGRWMADYVRLRFVATRPFGASAVVKPSVSSA</sequence>
<dbReference type="SUPFAM" id="SSF53335">
    <property type="entry name" value="S-adenosyl-L-methionine-dependent methyltransferases"/>
    <property type="match status" value="1"/>
</dbReference>
<dbReference type="PANTHER" id="PTHR43861:SF1">
    <property type="entry name" value="TRANS-ACONITATE 2-METHYLTRANSFERASE"/>
    <property type="match status" value="1"/>
</dbReference>
<evidence type="ECO:0000313" key="2">
    <source>
        <dbReference type="EMBL" id="MFD1264513.1"/>
    </source>
</evidence>
<keyword evidence="2" id="KW-0808">Transferase</keyword>
<dbReference type="RefSeq" id="WP_277830597.1">
    <property type="nucleotide sequence ID" value="NZ_JARQZE010000002.1"/>
</dbReference>
<protein>
    <submittedName>
        <fullName evidence="2">Class I SAM-dependent methyltransferase</fullName>
    </submittedName>
</protein>
<dbReference type="Gene3D" id="3.40.50.150">
    <property type="entry name" value="Vaccinia Virus protein VP39"/>
    <property type="match status" value="1"/>
</dbReference>
<reference evidence="3" key="1">
    <citation type="journal article" date="2019" name="Int. J. Syst. Evol. Microbiol.">
        <title>The Global Catalogue of Microorganisms (GCM) 10K type strain sequencing project: providing services to taxonomists for standard genome sequencing and annotation.</title>
        <authorList>
            <consortium name="The Broad Institute Genomics Platform"/>
            <consortium name="The Broad Institute Genome Sequencing Center for Infectious Disease"/>
            <person name="Wu L."/>
            <person name="Ma J."/>
        </authorList>
    </citation>
    <scope>NUCLEOTIDE SEQUENCE [LARGE SCALE GENOMIC DNA]</scope>
    <source>
        <strain evidence="3">CCUG 48884</strain>
    </source>
</reference>
<evidence type="ECO:0000259" key="1">
    <source>
        <dbReference type="Pfam" id="PF08241"/>
    </source>
</evidence>
<organism evidence="2 3">
    <name type="scientific">Thauera mechernichensis</name>
    <dbReference type="NCBI Taxonomy" id="82788"/>
    <lineage>
        <taxon>Bacteria</taxon>
        <taxon>Pseudomonadati</taxon>
        <taxon>Pseudomonadota</taxon>
        <taxon>Betaproteobacteria</taxon>
        <taxon>Rhodocyclales</taxon>
        <taxon>Zoogloeaceae</taxon>
        <taxon>Thauera</taxon>
    </lineage>
</organism>
<accession>A0ABW3WIF0</accession>
<dbReference type="PANTHER" id="PTHR43861">
    <property type="entry name" value="TRANS-ACONITATE 2-METHYLTRANSFERASE-RELATED"/>
    <property type="match status" value="1"/>
</dbReference>
<comment type="caution">
    <text evidence="2">The sequence shown here is derived from an EMBL/GenBank/DDBJ whole genome shotgun (WGS) entry which is preliminary data.</text>
</comment>
<dbReference type="Proteomes" id="UP001597158">
    <property type="component" value="Unassembled WGS sequence"/>
</dbReference>
<keyword evidence="3" id="KW-1185">Reference proteome</keyword>
<gene>
    <name evidence="2" type="ORF">ACFQ4M_13070</name>
</gene>
<dbReference type="GO" id="GO:0008168">
    <property type="term" value="F:methyltransferase activity"/>
    <property type="evidence" value="ECO:0007669"/>
    <property type="project" value="UniProtKB-KW"/>
</dbReference>
<keyword evidence="2" id="KW-0489">Methyltransferase</keyword>
<dbReference type="EMBL" id="JBHTMC010000024">
    <property type="protein sequence ID" value="MFD1264513.1"/>
    <property type="molecule type" value="Genomic_DNA"/>
</dbReference>
<dbReference type="GO" id="GO:0032259">
    <property type="term" value="P:methylation"/>
    <property type="evidence" value="ECO:0007669"/>
    <property type="project" value="UniProtKB-KW"/>
</dbReference>